<accession>A0A517WKD7</accession>
<evidence type="ECO:0000313" key="2">
    <source>
        <dbReference type="Proteomes" id="UP000320722"/>
    </source>
</evidence>
<name>A0A517WKD7_9PLAN</name>
<dbReference type="PANTHER" id="PTHR39337">
    <property type="entry name" value="BLR5642 PROTEIN"/>
    <property type="match status" value="1"/>
</dbReference>
<sequence length="146" mass="17094">MIETFTIGFTKKSAETFFTKLRESGVKRLLDVRLNNSSQLSGFAKRDDLRFFLKSIAGIEYEHVPELAPTKDILDAYKKHGGNWDVYEAEFMELMTKRNIETQFRQEEFQSSCLLCSEHLPKLCHRRLVLEYLQEKWGDISVSHLV</sequence>
<dbReference type="Proteomes" id="UP000320722">
    <property type="component" value="Chromosome"/>
</dbReference>
<proteinExistence type="predicted"/>
<dbReference type="Pfam" id="PF04343">
    <property type="entry name" value="DUF488"/>
    <property type="match status" value="1"/>
</dbReference>
<reference evidence="1 2" key="1">
    <citation type="submission" date="2019-02" db="EMBL/GenBank/DDBJ databases">
        <title>Deep-cultivation of Planctomycetes and their phenomic and genomic characterization uncovers novel biology.</title>
        <authorList>
            <person name="Wiegand S."/>
            <person name="Jogler M."/>
            <person name="Boedeker C."/>
            <person name="Pinto D."/>
            <person name="Vollmers J."/>
            <person name="Rivas-Marin E."/>
            <person name="Kohn T."/>
            <person name="Peeters S.H."/>
            <person name="Heuer A."/>
            <person name="Rast P."/>
            <person name="Oberbeckmann S."/>
            <person name="Bunk B."/>
            <person name="Jeske O."/>
            <person name="Meyerdierks A."/>
            <person name="Storesund J.E."/>
            <person name="Kallscheuer N."/>
            <person name="Luecker S."/>
            <person name="Lage O.M."/>
            <person name="Pohl T."/>
            <person name="Merkel B.J."/>
            <person name="Hornburger P."/>
            <person name="Mueller R.-W."/>
            <person name="Bruemmer F."/>
            <person name="Labrenz M."/>
            <person name="Spormann A.M."/>
            <person name="Op den Camp H."/>
            <person name="Overmann J."/>
            <person name="Amann R."/>
            <person name="Jetten M.S.M."/>
            <person name="Mascher T."/>
            <person name="Medema M.H."/>
            <person name="Devos D.P."/>
            <person name="Kaster A.-K."/>
            <person name="Ovreas L."/>
            <person name="Rohde M."/>
            <person name="Galperin M.Y."/>
            <person name="Jogler C."/>
        </authorList>
    </citation>
    <scope>NUCLEOTIDE SEQUENCE [LARGE SCALE GENOMIC DNA]</scope>
    <source>
        <strain evidence="1 2">V6</strain>
    </source>
</reference>
<dbReference type="AlphaFoldDB" id="A0A517WKD7"/>
<dbReference type="EMBL" id="CP036347">
    <property type="protein sequence ID" value="QDU05717.1"/>
    <property type="molecule type" value="Genomic_DNA"/>
</dbReference>
<evidence type="ECO:0008006" key="3">
    <source>
        <dbReference type="Google" id="ProtNLM"/>
    </source>
</evidence>
<protein>
    <recommendedName>
        <fullName evidence="3">DUF488 domain-containing protein</fullName>
    </recommendedName>
</protein>
<organism evidence="1 2">
    <name type="scientific">Gimesia chilikensis</name>
    <dbReference type="NCBI Taxonomy" id="2605989"/>
    <lineage>
        <taxon>Bacteria</taxon>
        <taxon>Pseudomonadati</taxon>
        <taxon>Planctomycetota</taxon>
        <taxon>Planctomycetia</taxon>
        <taxon>Planctomycetales</taxon>
        <taxon>Planctomycetaceae</taxon>
        <taxon>Gimesia</taxon>
    </lineage>
</organism>
<gene>
    <name evidence="1" type="ORF">V6x_54580</name>
</gene>
<evidence type="ECO:0000313" key="1">
    <source>
        <dbReference type="EMBL" id="QDU05717.1"/>
    </source>
</evidence>
<dbReference type="InterPro" id="IPR007438">
    <property type="entry name" value="DUF488"/>
</dbReference>
<dbReference type="PANTHER" id="PTHR39337:SF1">
    <property type="entry name" value="BLR5642 PROTEIN"/>
    <property type="match status" value="1"/>
</dbReference>